<keyword evidence="2" id="KW-1185">Reference proteome</keyword>
<name>A0A6A5V7F6_9PLEO</name>
<reference evidence="1" key="1">
    <citation type="journal article" date="2020" name="Stud. Mycol.">
        <title>101 Dothideomycetes genomes: a test case for predicting lifestyles and emergence of pathogens.</title>
        <authorList>
            <person name="Haridas S."/>
            <person name="Albert R."/>
            <person name="Binder M."/>
            <person name="Bloem J."/>
            <person name="Labutti K."/>
            <person name="Salamov A."/>
            <person name="Andreopoulos B."/>
            <person name="Baker S."/>
            <person name="Barry K."/>
            <person name="Bills G."/>
            <person name="Bluhm B."/>
            <person name="Cannon C."/>
            <person name="Castanera R."/>
            <person name="Culley D."/>
            <person name="Daum C."/>
            <person name="Ezra D."/>
            <person name="Gonzalez J."/>
            <person name="Henrissat B."/>
            <person name="Kuo A."/>
            <person name="Liang C."/>
            <person name="Lipzen A."/>
            <person name="Lutzoni F."/>
            <person name="Magnuson J."/>
            <person name="Mondo S."/>
            <person name="Nolan M."/>
            <person name="Ohm R."/>
            <person name="Pangilinan J."/>
            <person name="Park H.-J."/>
            <person name="Ramirez L."/>
            <person name="Alfaro M."/>
            <person name="Sun H."/>
            <person name="Tritt A."/>
            <person name="Yoshinaga Y."/>
            <person name="Zwiers L.-H."/>
            <person name="Turgeon B."/>
            <person name="Goodwin S."/>
            <person name="Spatafora J."/>
            <person name="Crous P."/>
            <person name="Grigoriev I."/>
        </authorList>
    </citation>
    <scope>NUCLEOTIDE SEQUENCE</scope>
    <source>
        <strain evidence="1">CBS 107.79</strain>
    </source>
</reference>
<dbReference type="EMBL" id="ML976681">
    <property type="protein sequence ID" value="KAF1973333.1"/>
    <property type="molecule type" value="Genomic_DNA"/>
</dbReference>
<gene>
    <name evidence="1" type="ORF">BU23DRAFT_568347</name>
</gene>
<evidence type="ECO:0000313" key="2">
    <source>
        <dbReference type="Proteomes" id="UP000800036"/>
    </source>
</evidence>
<protein>
    <submittedName>
        <fullName evidence="1">Uncharacterized protein</fullName>
    </submittedName>
</protein>
<organism evidence="1 2">
    <name type="scientific">Bimuria novae-zelandiae CBS 107.79</name>
    <dbReference type="NCBI Taxonomy" id="1447943"/>
    <lineage>
        <taxon>Eukaryota</taxon>
        <taxon>Fungi</taxon>
        <taxon>Dikarya</taxon>
        <taxon>Ascomycota</taxon>
        <taxon>Pezizomycotina</taxon>
        <taxon>Dothideomycetes</taxon>
        <taxon>Pleosporomycetidae</taxon>
        <taxon>Pleosporales</taxon>
        <taxon>Massarineae</taxon>
        <taxon>Didymosphaeriaceae</taxon>
        <taxon>Bimuria</taxon>
    </lineage>
</organism>
<proteinExistence type="predicted"/>
<dbReference type="AlphaFoldDB" id="A0A6A5V7F6"/>
<sequence>MKYRIQPLLHYEDHTSVPSRYEPVLPDDGRIPTALRSEPVTKVIKFGDYASGPIQVPLGFGISVSEVIVDALGTVLGPLEAMLVPPSTRVGKIGPRKTVTLATNPDSPGKTFKLESLTMAVHRNGILGDLLGGLFGQYTSGNVHFSGRDEHGNEIWQETKRYTAPGGHVKRHDAAGTRGDAFAQIVGPEKPANQIWVNVEGDGVDIGLNAAFCALAFTIDVTVGGF</sequence>
<dbReference type="Proteomes" id="UP000800036">
    <property type="component" value="Unassembled WGS sequence"/>
</dbReference>
<accession>A0A6A5V7F6</accession>
<evidence type="ECO:0000313" key="1">
    <source>
        <dbReference type="EMBL" id="KAF1973333.1"/>
    </source>
</evidence>